<organism evidence="6 7">
    <name type="scientific">Ereboglobus luteus</name>
    <dbReference type="NCBI Taxonomy" id="1796921"/>
    <lineage>
        <taxon>Bacteria</taxon>
        <taxon>Pseudomonadati</taxon>
        <taxon>Verrucomicrobiota</taxon>
        <taxon>Opitutia</taxon>
        <taxon>Opitutales</taxon>
        <taxon>Opitutaceae</taxon>
        <taxon>Ereboglobus</taxon>
    </lineage>
</organism>
<dbReference type="PANTHER" id="PTHR43498">
    <property type="entry name" value="FERREDOXIN:COB-COM HETERODISULFIDE REDUCTASE SUBUNIT A"/>
    <property type="match status" value="1"/>
</dbReference>
<keyword evidence="2" id="KW-0560">Oxidoreductase</keyword>
<evidence type="ECO:0000256" key="3">
    <source>
        <dbReference type="ARBA" id="ARBA00023004"/>
    </source>
</evidence>
<keyword evidence="1" id="KW-0479">Metal-binding</keyword>
<feature type="domain" description="DUF7402" evidence="5">
    <location>
        <begin position="251"/>
        <end position="313"/>
    </location>
</feature>
<dbReference type="Pfam" id="PF24135">
    <property type="entry name" value="DUF7402"/>
    <property type="match status" value="1"/>
</dbReference>
<dbReference type="SUPFAM" id="SSF49785">
    <property type="entry name" value="Galactose-binding domain-like"/>
    <property type="match status" value="1"/>
</dbReference>
<reference evidence="6 7" key="1">
    <citation type="journal article" date="2018" name="Syst. Appl. Microbiol.">
        <title>Ereboglobus luteus gen. nov. sp. nov. from cockroach guts, and new insights into the oxygen relationship of the genera Opitutus and Didymococcus (Verrucomicrobia: Opitutaceae).</title>
        <authorList>
            <person name="Tegtmeier D."/>
            <person name="Belitz A."/>
            <person name="Radek R."/>
            <person name="Heimerl T."/>
            <person name="Brune A."/>
        </authorList>
    </citation>
    <scope>NUCLEOTIDE SEQUENCE [LARGE SCALE GENOMIC DNA]</scope>
    <source>
        <strain evidence="6 7">Ho45</strain>
    </source>
</reference>
<evidence type="ECO:0000256" key="4">
    <source>
        <dbReference type="ARBA" id="ARBA00023014"/>
    </source>
</evidence>
<evidence type="ECO:0000256" key="1">
    <source>
        <dbReference type="ARBA" id="ARBA00022723"/>
    </source>
</evidence>
<dbReference type="InterPro" id="IPR039650">
    <property type="entry name" value="HdrA-like"/>
</dbReference>
<dbReference type="KEGG" id="elut:CKA38_06335"/>
<keyword evidence="3" id="KW-0408">Iron</keyword>
<dbReference type="InterPro" id="IPR008979">
    <property type="entry name" value="Galactose-bd-like_sf"/>
</dbReference>
<evidence type="ECO:0000256" key="2">
    <source>
        <dbReference type="ARBA" id="ARBA00023002"/>
    </source>
</evidence>
<dbReference type="Gene3D" id="2.60.120.260">
    <property type="entry name" value="Galactose-binding domain-like"/>
    <property type="match status" value="1"/>
</dbReference>
<keyword evidence="4" id="KW-0411">Iron-sulfur</keyword>
<keyword evidence="7" id="KW-1185">Reference proteome</keyword>
<dbReference type="Pfam" id="PF12831">
    <property type="entry name" value="FAD_oxidored"/>
    <property type="match status" value="1"/>
</dbReference>
<dbReference type="GO" id="GO:0051536">
    <property type="term" value="F:iron-sulfur cluster binding"/>
    <property type="evidence" value="ECO:0007669"/>
    <property type="project" value="UniProtKB-KW"/>
</dbReference>
<evidence type="ECO:0000313" key="6">
    <source>
        <dbReference type="EMBL" id="AWI08921.1"/>
    </source>
</evidence>
<gene>
    <name evidence="6" type="ORF">CKA38_06335</name>
</gene>
<dbReference type="GO" id="GO:0016491">
    <property type="term" value="F:oxidoreductase activity"/>
    <property type="evidence" value="ECO:0007669"/>
    <property type="project" value="UniProtKB-KW"/>
</dbReference>
<dbReference type="InterPro" id="IPR055826">
    <property type="entry name" value="DUF7402"/>
</dbReference>
<dbReference type="EMBL" id="CP023004">
    <property type="protein sequence ID" value="AWI08921.1"/>
    <property type="molecule type" value="Genomic_DNA"/>
</dbReference>
<dbReference type="OrthoDB" id="9777740at2"/>
<evidence type="ECO:0000259" key="5">
    <source>
        <dbReference type="Pfam" id="PF24135"/>
    </source>
</evidence>
<protein>
    <recommendedName>
        <fullName evidence="5">DUF7402 domain-containing protein</fullName>
    </recommendedName>
</protein>
<dbReference type="PANTHER" id="PTHR43498:SF1">
    <property type="entry name" value="COB--COM HETERODISULFIDE REDUCTASE IRON-SULFUR SUBUNIT A"/>
    <property type="match status" value="1"/>
</dbReference>
<name>A0A2U8E257_9BACT</name>
<dbReference type="GO" id="GO:0046872">
    <property type="term" value="F:metal ion binding"/>
    <property type="evidence" value="ECO:0007669"/>
    <property type="project" value="UniProtKB-KW"/>
</dbReference>
<evidence type="ECO:0000313" key="7">
    <source>
        <dbReference type="Proteomes" id="UP000244896"/>
    </source>
</evidence>
<dbReference type="AlphaFoldDB" id="A0A2U8E257"/>
<accession>A0A2U8E257</accession>
<proteinExistence type="predicted"/>
<dbReference type="RefSeq" id="WP_108824733.1">
    <property type="nucleotide sequence ID" value="NZ_CP023004.1"/>
</dbReference>
<sequence length="405" mass="45322">MITSREYDKPMPFQPPTWAKKITAEHLKLRRISDKSLEYGYWWIELGGVYDAIRDNEQLRFELLSIVMGIWDYVKNSGKFPNAANRVLETIGMVPGRRDTYRLVGDHVITQLDIEGGWKQFDDAIAVGGWPMDDHPAEGFWASDRRGCRQIHGKQPYYNIPFGCLYSKKITNLMMAGRNISASHVAFTSTRVMSTCAAIGQAVGTAAAMCLDADISPARLRADKTMLKRLQQELLRDNQTILDIKNEDSRDLAPKAKVTASESALESKPENAISGILLDGPKTNRNRWLATAAAKPWLKLEWNAPVRISQVRLAFDGGKRRLTQTGQQSVIKTMVVGVQPELVRDYTITAILPDGSERPLAEVTNNYQALRVHTFDSVNAKAVRIDIAATNGAEHAIIREVRVES</sequence>
<dbReference type="Proteomes" id="UP000244896">
    <property type="component" value="Chromosome"/>
</dbReference>